<dbReference type="EMBL" id="AP024958">
    <property type="protein sequence ID" value="BCZ84433.1"/>
    <property type="molecule type" value="Genomic_DNA"/>
</dbReference>
<dbReference type="Proteomes" id="UP001319874">
    <property type="component" value="Chromosome 4"/>
</dbReference>
<sequence length="61" mass="6675">MREMPVTGDSGLTGNEKREAGGISSAEQRDHFAIDIDGEYAFFALDSIGWADPSFEVFAVY</sequence>
<proteinExistence type="predicted"/>
<evidence type="ECO:0000313" key="3">
    <source>
        <dbReference type="Proteomes" id="UP001319874"/>
    </source>
</evidence>
<protein>
    <submittedName>
        <fullName evidence="2">Uncharacterized protein</fullName>
    </submittedName>
</protein>
<accession>A0ABN6JTZ1</accession>
<reference evidence="2 3" key="1">
    <citation type="journal article" date="2022" name="Front. Microbiol.">
        <title>Identification and characterization of a novel class of self-sufficient cytochrome P450 hydroxylase involved in cyclohexanecarboxylate degradation in Paraburkholderia terrae strain KU-64.</title>
        <authorList>
            <person name="Yamamoto T."/>
            <person name="Hasegawa Y."/>
            <person name="Iwaki H."/>
        </authorList>
    </citation>
    <scope>NUCLEOTIDE SEQUENCE [LARGE SCALE GENOMIC DNA]</scope>
    <source>
        <strain evidence="2 3">KU-64</strain>
    </source>
</reference>
<feature type="region of interest" description="Disordered" evidence="1">
    <location>
        <begin position="1"/>
        <end position="26"/>
    </location>
</feature>
<keyword evidence="3" id="KW-1185">Reference proteome</keyword>
<evidence type="ECO:0000313" key="2">
    <source>
        <dbReference type="EMBL" id="BCZ84433.1"/>
    </source>
</evidence>
<gene>
    <name evidence="2" type="ORF">PTKU64_81080</name>
</gene>
<organism evidence="2 3">
    <name type="scientific">Paraburkholderia terrae</name>
    <dbReference type="NCBI Taxonomy" id="311230"/>
    <lineage>
        <taxon>Bacteria</taxon>
        <taxon>Pseudomonadati</taxon>
        <taxon>Pseudomonadota</taxon>
        <taxon>Betaproteobacteria</taxon>
        <taxon>Burkholderiales</taxon>
        <taxon>Burkholderiaceae</taxon>
        <taxon>Paraburkholderia</taxon>
    </lineage>
</organism>
<name>A0ABN6JTZ1_9BURK</name>
<evidence type="ECO:0000256" key="1">
    <source>
        <dbReference type="SAM" id="MobiDB-lite"/>
    </source>
</evidence>
<dbReference type="RefSeq" id="WP_229517541.1">
    <property type="nucleotide sequence ID" value="NZ_AP024958.1"/>
</dbReference>